<feature type="non-terminal residue" evidence="1">
    <location>
        <position position="141"/>
    </location>
</feature>
<sequence length="141" mass="15261">AVDCVDRLSTSGIGGSVQSSPIAAPSLQVDALSEHLEKTLERLVTMTVGEHLRVRVLVGFGVDHAELAVYRTLLVLENENNLLNLGIGNRRESSIEIAETGKSLNDGLHREVLAAGRDRNAHAPRTLKGPQNRSAQFVIVY</sequence>
<protein>
    <submittedName>
        <fullName evidence="1">Uncharacterized protein</fullName>
    </submittedName>
</protein>
<dbReference type="EMBL" id="BTSY01000006">
    <property type="protein sequence ID" value="GMT31538.1"/>
    <property type="molecule type" value="Genomic_DNA"/>
</dbReference>
<gene>
    <name evidence="1" type="ORF">PFISCL1PPCAC_22835</name>
</gene>
<feature type="non-terminal residue" evidence="1">
    <location>
        <position position="1"/>
    </location>
</feature>
<reference evidence="1" key="1">
    <citation type="submission" date="2023-10" db="EMBL/GenBank/DDBJ databases">
        <title>Genome assembly of Pristionchus species.</title>
        <authorList>
            <person name="Yoshida K."/>
            <person name="Sommer R.J."/>
        </authorList>
    </citation>
    <scope>NUCLEOTIDE SEQUENCE</scope>
    <source>
        <strain evidence="1">RS5133</strain>
    </source>
</reference>
<dbReference type="AlphaFoldDB" id="A0AAV5WLN1"/>
<dbReference type="Proteomes" id="UP001432322">
    <property type="component" value="Unassembled WGS sequence"/>
</dbReference>
<organism evidence="1 2">
    <name type="scientific">Pristionchus fissidentatus</name>
    <dbReference type="NCBI Taxonomy" id="1538716"/>
    <lineage>
        <taxon>Eukaryota</taxon>
        <taxon>Metazoa</taxon>
        <taxon>Ecdysozoa</taxon>
        <taxon>Nematoda</taxon>
        <taxon>Chromadorea</taxon>
        <taxon>Rhabditida</taxon>
        <taxon>Rhabditina</taxon>
        <taxon>Diplogasteromorpha</taxon>
        <taxon>Diplogasteroidea</taxon>
        <taxon>Neodiplogasteridae</taxon>
        <taxon>Pristionchus</taxon>
    </lineage>
</organism>
<keyword evidence="2" id="KW-1185">Reference proteome</keyword>
<proteinExistence type="predicted"/>
<evidence type="ECO:0000313" key="1">
    <source>
        <dbReference type="EMBL" id="GMT31538.1"/>
    </source>
</evidence>
<name>A0AAV5WLN1_9BILA</name>
<comment type="caution">
    <text evidence="1">The sequence shown here is derived from an EMBL/GenBank/DDBJ whole genome shotgun (WGS) entry which is preliminary data.</text>
</comment>
<accession>A0AAV5WLN1</accession>
<evidence type="ECO:0000313" key="2">
    <source>
        <dbReference type="Proteomes" id="UP001432322"/>
    </source>
</evidence>